<comment type="function">
    <text evidence="7">SbcCD cleaves DNA hairpin structures. These structures can inhibit DNA replication and are intermediates in certain DNA recombination reactions. The complex acts as a 3'-&gt;5' double strand exonuclease that can open hairpins. It also has a 5' single-strand endonuclease activity.</text>
</comment>
<organism evidence="10 11">
    <name type="scientific">Azospirillum brasilense</name>
    <dbReference type="NCBI Taxonomy" id="192"/>
    <lineage>
        <taxon>Bacteria</taxon>
        <taxon>Pseudomonadati</taxon>
        <taxon>Pseudomonadota</taxon>
        <taxon>Alphaproteobacteria</taxon>
        <taxon>Rhodospirillales</taxon>
        <taxon>Azospirillaceae</taxon>
        <taxon>Azospirillum</taxon>
    </lineage>
</organism>
<dbReference type="AlphaFoldDB" id="A0A560ATN5"/>
<gene>
    <name evidence="7" type="primary">sbcD</name>
    <name evidence="10" type="ORF">FBZ82_1121</name>
</gene>
<dbReference type="InterPro" id="IPR041796">
    <property type="entry name" value="Mre11_N"/>
</dbReference>
<reference evidence="10 11" key="1">
    <citation type="submission" date="2019-06" db="EMBL/GenBank/DDBJ databases">
        <title>Genomic Encyclopedia of Type Strains, Phase IV (KMG-V): Genome sequencing to study the core and pangenomes of soil and plant-associated prokaryotes.</title>
        <authorList>
            <person name="Whitman W."/>
        </authorList>
    </citation>
    <scope>NUCLEOTIDE SEQUENCE [LARGE SCALE GENOMIC DNA]</scope>
    <source>
        <strain evidence="10 11">BR 11796</strain>
    </source>
</reference>
<evidence type="ECO:0000256" key="4">
    <source>
        <dbReference type="ARBA" id="ARBA00022722"/>
    </source>
</evidence>
<dbReference type="GO" id="GO:0006310">
    <property type="term" value="P:DNA recombination"/>
    <property type="evidence" value="ECO:0007669"/>
    <property type="project" value="UniProtKB-KW"/>
</dbReference>
<keyword evidence="7" id="KW-0235">DNA replication</keyword>
<evidence type="ECO:0000256" key="7">
    <source>
        <dbReference type="RuleBase" id="RU363069"/>
    </source>
</evidence>
<dbReference type="SUPFAM" id="SSF56300">
    <property type="entry name" value="Metallo-dependent phosphatases"/>
    <property type="match status" value="1"/>
</dbReference>
<dbReference type="NCBIfam" id="TIGR00619">
    <property type="entry name" value="sbcd"/>
    <property type="match status" value="1"/>
</dbReference>
<dbReference type="GO" id="GO:0004519">
    <property type="term" value="F:endonuclease activity"/>
    <property type="evidence" value="ECO:0007669"/>
    <property type="project" value="UniProtKB-KW"/>
</dbReference>
<dbReference type="GO" id="GO:0006260">
    <property type="term" value="P:DNA replication"/>
    <property type="evidence" value="ECO:0007669"/>
    <property type="project" value="UniProtKB-KW"/>
</dbReference>
<dbReference type="EMBL" id="VITF01000012">
    <property type="protein sequence ID" value="TWA63721.1"/>
    <property type="molecule type" value="Genomic_DNA"/>
</dbReference>
<dbReference type="PANTHER" id="PTHR30337:SF0">
    <property type="entry name" value="NUCLEASE SBCCD SUBUNIT D"/>
    <property type="match status" value="1"/>
</dbReference>
<feature type="domain" description="Calcineurin-like phosphoesterase" evidence="8">
    <location>
        <begin position="7"/>
        <end position="243"/>
    </location>
</feature>
<name>A0A560ATN5_AZOBR</name>
<evidence type="ECO:0000256" key="1">
    <source>
        <dbReference type="ARBA" id="ARBA00010555"/>
    </source>
</evidence>
<dbReference type="Proteomes" id="UP000316083">
    <property type="component" value="Unassembled WGS sequence"/>
</dbReference>
<dbReference type="InterPro" id="IPR029052">
    <property type="entry name" value="Metallo-depent_PP-like"/>
</dbReference>
<dbReference type="InterPro" id="IPR050535">
    <property type="entry name" value="DNA_Repair-Maintenance_Comp"/>
</dbReference>
<dbReference type="InterPro" id="IPR026843">
    <property type="entry name" value="SbcD_C"/>
</dbReference>
<evidence type="ECO:0000256" key="3">
    <source>
        <dbReference type="ARBA" id="ARBA00013365"/>
    </source>
</evidence>
<dbReference type="CDD" id="cd00840">
    <property type="entry name" value="MPP_Mre11_N"/>
    <property type="match status" value="1"/>
</dbReference>
<dbReference type="Gene3D" id="3.60.21.10">
    <property type="match status" value="1"/>
</dbReference>
<keyword evidence="5 7" id="KW-0378">Hydrolase</keyword>
<accession>A0A560ATN5</accession>
<dbReference type="Pfam" id="PF12320">
    <property type="entry name" value="SbcD_C"/>
    <property type="match status" value="1"/>
</dbReference>
<protein>
    <recommendedName>
        <fullName evidence="3 7">Nuclease SbcCD subunit D</fullName>
    </recommendedName>
</protein>
<keyword evidence="4 7" id="KW-0540">Nuclease</keyword>
<evidence type="ECO:0000256" key="2">
    <source>
        <dbReference type="ARBA" id="ARBA00011322"/>
    </source>
</evidence>
<dbReference type="Pfam" id="PF00149">
    <property type="entry name" value="Metallophos"/>
    <property type="match status" value="1"/>
</dbReference>
<keyword evidence="6 7" id="KW-0269">Exonuclease</keyword>
<evidence type="ECO:0000259" key="9">
    <source>
        <dbReference type="Pfam" id="PF12320"/>
    </source>
</evidence>
<keyword evidence="7" id="KW-0233">DNA recombination</keyword>
<dbReference type="InterPro" id="IPR004843">
    <property type="entry name" value="Calcineurin-like_PHP"/>
</dbReference>
<evidence type="ECO:0000259" key="8">
    <source>
        <dbReference type="Pfam" id="PF00149"/>
    </source>
</evidence>
<evidence type="ECO:0000256" key="6">
    <source>
        <dbReference type="ARBA" id="ARBA00022839"/>
    </source>
</evidence>
<sequence>MDPLFPMRLLHTADWHLGQTLHGFAREHEHARFLDWLLDRLEDRAVDALVIAGDVFDGQNPPIPALGLFYRFLAKAKALCPALDIVVVAGNHDSGSRLEAPSPLLTEMGVRVVGALPVDDDGAVAPEGLVIPLTGRDGTVAARCVAVPYLRPADLPPLSEEEIAAGADPLVEGVRRVYADAAEAGRRALRPGEALILTGHCYMRDGALSELSERKILGGNQHALPVDVFPEDAAYVALGHLHRAQAVGRRESVRYSGSPLPLAVDEEPYPHQVVLADFAEGRLAGVETLRVPRFVALRRIPGGGRFAAPEDALAALAALELDEELPREAWPYVEVSVELPAPRPALREEVVAALAGRPARLVKLALRLTGSGEALAESVPLADLADLAPEDVFLRLYRRHHEGEPEAALLAAFHELVATVQEGA</sequence>
<keyword evidence="7" id="KW-0255">Endonuclease</keyword>
<evidence type="ECO:0000313" key="11">
    <source>
        <dbReference type="Proteomes" id="UP000316083"/>
    </source>
</evidence>
<comment type="similarity">
    <text evidence="1 7">Belongs to the SbcD family.</text>
</comment>
<comment type="caution">
    <text evidence="10">The sequence shown here is derived from an EMBL/GenBank/DDBJ whole genome shotgun (WGS) entry which is preliminary data.</text>
</comment>
<evidence type="ECO:0000313" key="10">
    <source>
        <dbReference type="EMBL" id="TWA63721.1"/>
    </source>
</evidence>
<dbReference type="InterPro" id="IPR004593">
    <property type="entry name" value="SbcD"/>
</dbReference>
<evidence type="ECO:0000256" key="5">
    <source>
        <dbReference type="ARBA" id="ARBA00022801"/>
    </source>
</evidence>
<feature type="domain" description="Nuclease SbcCD subunit D C-terminal" evidence="9">
    <location>
        <begin position="293"/>
        <end position="400"/>
    </location>
</feature>
<proteinExistence type="inferred from homology"/>
<dbReference type="PANTHER" id="PTHR30337">
    <property type="entry name" value="COMPONENT OF ATP-DEPENDENT DSDNA EXONUCLEASE"/>
    <property type="match status" value="1"/>
</dbReference>
<dbReference type="GO" id="GO:0008408">
    <property type="term" value="F:3'-5' exonuclease activity"/>
    <property type="evidence" value="ECO:0007669"/>
    <property type="project" value="InterPro"/>
</dbReference>
<comment type="subunit">
    <text evidence="2 7">Heterodimer of SbcC and SbcD.</text>
</comment>